<organism evidence="1 2">
    <name type="scientific">Trichonephila clavipes</name>
    <name type="common">Golden silk orbweaver</name>
    <name type="synonym">Nephila clavipes</name>
    <dbReference type="NCBI Taxonomy" id="2585209"/>
    <lineage>
        <taxon>Eukaryota</taxon>
        <taxon>Metazoa</taxon>
        <taxon>Ecdysozoa</taxon>
        <taxon>Arthropoda</taxon>
        <taxon>Chelicerata</taxon>
        <taxon>Arachnida</taxon>
        <taxon>Araneae</taxon>
        <taxon>Araneomorphae</taxon>
        <taxon>Entelegynae</taxon>
        <taxon>Araneoidea</taxon>
        <taxon>Nephilidae</taxon>
        <taxon>Trichonephila</taxon>
    </lineage>
</organism>
<dbReference type="EMBL" id="BMAU01021177">
    <property type="protein sequence ID" value="GFX94477.1"/>
    <property type="molecule type" value="Genomic_DNA"/>
</dbReference>
<protein>
    <submittedName>
        <fullName evidence="1">Uncharacterized protein</fullName>
    </submittedName>
</protein>
<evidence type="ECO:0000313" key="1">
    <source>
        <dbReference type="EMBL" id="GFX94477.1"/>
    </source>
</evidence>
<accession>A0A8X6RKU1</accession>
<gene>
    <name evidence="1" type="ORF">TNCV_4295181</name>
</gene>
<evidence type="ECO:0000313" key="2">
    <source>
        <dbReference type="Proteomes" id="UP000887159"/>
    </source>
</evidence>
<dbReference type="AlphaFoldDB" id="A0A8X6RKU1"/>
<name>A0A8X6RKU1_TRICX</name>
<keyword evidence="2" id="KW-1185">Reference proteome</keyword>
<sequence>MKKILVPVQQYGQTRCGQVLRGDQRCLAHTGKWWQATCKVITICGYIMGVSERMELSFDEWVNLLFSVHL</sequence>
<proteinExistence type="predicted"/>
<comment type="caution">
    <text evidence="1">The sequence shown here is derived from an EMBL/GenBank/DDBJ whole genome shotgun (WGS) entry which is preliminary data.</text>
</comment>
<dbReference type="Proteomes" id="UP000887159">
    <property type="component" value="Unassembled WGS sequence"/>
</dbReference>
<reference evidence="1" key="1">
    <citation type="submission" date="2020-08" db="EMBL/GenBank/DDBJ databases">
        <title>Multicomponent nature underlies the extraordinary mechanical properties of spider dragline silk.</title>
        <authorList>
            <person name="Kono N."/>
            <person name="Nakamura H."/>
            <person name="Mori M."/>
            <person name="Yoshida Y."/>
            <person name="Ohtoshi R."/>
            <person name="Malay A.D."/>
            <person name="Moran D.A.P."/>
            <person name="Tomita M."/>
            <person name="Numata K."/>
            <person name="Arakawa K."/>
        </authorList>
    </citation>
    <scope>NUCLEOTIDE SEQUENCE</scope>
</reference>